<evidence type="ECO:0000256" key="1">
    <source>
        <dbReference type="SAM" id="Phobius"/>
    </source>
</evidence>
<gene>
    <name evidence="3" type="ORF">P167DRAFT_308670</name>
</gene>
<feature type="transmembrane region" description="Helical" evidence="1">
    <location>
        <begin position="86"/>
        <end position="110"/>
    </location>
</feature>
<keyword evidence="1" id="KW-0812">Transmembrane</keyword>
<keyword evidence="4" id="KW-1185">Reference proteome</keyword>
<feature type="chain" id="PRO_5018033084" evidence="2">
    <location>
        <begin position="25"/>
        <end position="144"/>
    </location>
</feature>
<keyword evidence="1" id="KW-0472">Membrane</keyword>
<name>A0A3N4KIS5_9PEZI</name>
<protein>
    <submittedName>
        <fullName evidence="3">Uncharacterized protein</fullName>
    </submittedName>
</protein>
<evidence type="ECO:0000313" key="3">
    <source>
        <dbReference type="EMBL" id="RPB09308.1"/>
    </source>
</evidence>
<organism evidence="3 4">
    <name type="scientific">Morchella conica CCBAS932</name>
    <dbReference type="NCBI Taxonomy" id="1392247"/>
    <lineage>
        <taxon>Eukaryota</taxon>
        <taxon>Fungi</taxon>
        <taxon>Dikarya</taxon>
        <taxon>Ascomycota</taxon>
        <taxon>Pezizomycotina</taxon>
        <taxon>Pezizomycetes</taxon>
        <taxon>Pezizales</taxon>
        <taxon>Morchellaceae</taxon>
        <taxon>Morchella</taxon>
    </lineage>
</organism>
<feature type="signal peptide" evidence="2">
    <location>
        <begin position="1"/>
        <end position="24"/>
    </location>
</feature>
<accession>A0A3N4KIS5</accession>
<dbReference type="Proteomes" id="UP000277580">
    <property type="component" value="Unassembled WGS sequence"/>
</dbReference>
<dbReference type="InParanoid" id="A0A3N4KIS5"/>
<sequence length="144" mass="16127">MHSGVRLRAFVLSSFLGRSWLVVCDEFCVISFSSSPRGLFVFVFYITNVEQRLWTWLVCSVINSHLSTFIYLILQITGTCCNAVLYFSTSSATGILTLFFTTRTFCALFFTNSYYGTDFGVGCGGKNGVSDVKSDRRLGMDYLS</sequence>
<dbReference type="EMBL" id="ML119153">
    <property type="protein sequence ID" value="RPB09308.1"/>
    <property type="molecule type" value="Genomic_DNA"/>
</dbReference>
<dbReference type="AlphaFoldDB" id="A0A3N4KIS5"/>
<proteinExistence type="predicted"/>
<evidence type="ECO:0000313" key="4">
    <source>
        <dbReference type="Proteomes" id="UP000277580"/>
    </source>
</evidence>
<reference evidence="3 4" key="1">
    <citation type="journal article" date="2018" name="Nat. Ecol. Evol.">
        <title>Pezizomycetes genomes reveal the molecular basis of ectomycorrhizal truffle lifestyle.</title>
        <authorList>
            <person name="Murat C."/>
            <person name="Payen T."/>
            <person name="Noel B."/>
            <person name="Kuo A."/>
            <person name="Morin E."/>
            <person name="Chen J."/>
            <person name="Kohler A."/>
            <person name="Krizsan K."/>
            <person name="Balestrini R."/>
            <person name="Da Silva C."/>
            <person name="Montanini B."/>
            <person name="Hainaut M."/>
            <person name="Levati E."/>
            <person name="Barry K.W."/>
            <person name="Belfiori B."/>
            <person name="Cichocki N."/>
            <person name="Clum A."/>
            <person name="Dockter R.B."/>
            <person name="Fauchery L."/>
            <person name="Guy J."/>
            <person name="Iotti M."/>
            <person name="Le Tacon F."/>
            <person name="Lindquist E.A."/>
            <person name="Lipzen A."/>
            <person name="Malagnac F."/>
            <person name="Mello A."/>
            <person name="Molinier V."/>
            <person name="Miyauchi S."/>
            <person name="Poulain J."/>
            <person name="Riccioni C."/>
            <person name="Rubini A."/>
            <person name="Sitrit Y."/>
            <person name="Splivallo R."/>
            <person name="Traeger S."/>
            <person name="Wang M."/>
            <person name="Zifcakova L."/>
            <person name="Wipf D."/>
            <person name="Zambonelli A."/>
            <person name="Paolocci F."/>
            <person name="Nowrousian M."/>
            <person name="Ottonello S."/>
            <person name="Baldrian P."/>
            <person name="Spatafora J.W."/>
            <person name="Henrissat B."/>
            <person name="Nagy L.G."/>
            <person name="Aury J.M."/>
            <person name="Wincker P."/>
            <person name="Grigoriev I.V."/>
            <person name="Bonfante P."/>
            <person name="Martin F.M."/>
        </authorList>
    </citation>
    <scope>NUCLEOTIDE SEQUENCE [LARGE SCALE GENOMIC DNA]</scope>
    <source>
        <strain evidence="3 4">CCBAS932</strain>
    </source>
</reference>
<keyword evidence="2" id="KW-0732">Signal</keyword>
<feature type="transmembrane region" description="Helical" evidence="1">
    <location>
        <begin position="53"/>
        <end position="74"/>
    </location>
</feature>
<evidence type="ECO:0000256" key="2">
    <source>
        <dbReference type="SAM" id="SignalP"/>
    </source>
</evidence>
<keyword evidence="1" id="KW-1133">Transmembrane helix</keyword>